<dbReference type="RefSeq" id="WP_246158999.1">
    <property type="nucleotide sequence ID" value="NZ_BKAJ01000136.1"/>
</dbReference>
<organism evidence="3 4">
    <name type="scientific">Reyranella soli</name>
    <dbReference type="NCBI Taxonomy" id="1230389"/>
    <lineage>
        <taxon>Bacteria</taxon>
        <taxon>Pseudomonadati</taxon>
        <taxon>Pseudomonadota</taxon>
        <taxon>Alphaproteobacteria</taxon>
        <taxon>Hyphomicrobiales</taxon>
        <taxon>Reyranellaceae</taxon>
        <taxon>Reyranella</taxon>
    </lineage>
</organism>
<dbReference type="Pfam" id="PF18932">
    <property type="entry name" value="DUF5681"/>
    <property type="match status" value="1"/>
</dbReference>
<dbReference type="AlphaFoldDB" id="A0A512NL26"/>
<feature type="domain" description="DUF5681" evidence="2">
    <location>
        <begin position="34"/>
        <end position="95"/>
    </location>
</feature>
<name>A0A512NL26_9HYPH</name>
<evidence type="ECO:0000313" key="3">
    <source>
        <dbReference type="EMBL" id="GEP59645.1"/>
    </source>
</evidence>
<evidence type="ECO:0000256" key="1">
    <source>
        <dbReference type="SAM" id="MobiDB-lite"/>
    </source>
</evidence>
<keyword evidence="4" id="KW-1185">Reference proteome</keyword>
<reference evidence="3 4" key="1">
    <citation type="submission" date="2019-07" db="EMBL/GenBank/DDBJ databases">
        <title>Whole genome shotgun sequence of Reyranella soli NBRC 108950.</title>
        <authorList>
            <person name="Hosoyama A."/>
            <person name="Uohara A."/>
            <person name="Ohji S."/>
            <person name="Ichikawa N."/>
        </authorList>
    </citation>
    <scope>NUCLEOTIDE SEQUENCE [LARGE SCALE GENOMIC DNA]</scope>
    <source>
        <strain evidence="3 4">NBRC 108950</strain>
    </source>
</reference>
<evidence type="ECO:0000259" key="2">
    <source>
        <dbReference type="Pfam" id="PF18932"/>
    </source>
</evidence>
<sequence>MNVTLILFQIDTTLEESALSPAPPENVGREQAKGCWQPGRSGNPRGKPKGARNHATRAAEALLEGEANALTRKAIDSALAGDVMALRLCMERILPARKSRLVNFELPAVKSATDLPAALAALIEAIAQGNLSPDEATPIAALLDAQRRAIETTELEKRIAALEAGRALS</sequence>
<feature type="region of interest" description="Disordered" evidence="1">
    <location>
        <begin position="18"/>
        <end position="54"/>
    </location>
</feature>
<accession>A0A512NL26</accession>
<protein>
    <recommendedName>
        <fullName evidence="2">DUF5681 domain-containing protein</fullName>
    </recommendedName>
</protein>
<dbReference type="EMBL" id="BKAJ01000136">
    <property type="protein sequence ID" value="GEP59645.1"/>
    <property type="molecule type" value="Genomic_DNA"/>
</dbReference>
<dbReference type="InterPro" id="IPR043736">
    <property type="entry name" value="DUF5681"/>
</dbReference>
<comment type="caution">
    <text evidence="3">The sequence shown here is derived from an EMBL/GenBank/DDBJ whole genome shotgun (WGS) entry which is preliminary data.</text>
</comment>
<dbReference type="Proteomes" id="UP000321058">
    <property type="component" value="Unassembled WGS sequence"/>
</dbReference>
<evidence type="ECO:0000313" key="4">
    <source>
        <dbReference type="Proteomes" id="UP000321058"/>
    </source>
</evidence>
<gene>
    <name evidence="3" type="ORF">RSO01_68110</name>
</gene>
<proteinExistence type="predicted"/>